<evidence type="ECO:0000256" key="5">
    <source>
        <dbReference type="ARBA" id="ARBA00022839"/>
    </source>
</evidence>
<keyword evidence="9" id="KW-1185">Reference proteome</keyword>
<dbReference type="FunFam" id="3.30.420.10:FF:000019">
    <property type="entry name" value="RNA exonuclease NEF-sp"/>
    <property type="match status" value="1"/>
</dbReference>
<dbReference type="Proteomes" id="UP001177003">
    <property type="component" value="Chromosome 0"/>
</dbReference>
<dbReference type="Pfam" id="PF00929">
    <property type="entry name" value="RNase_T"/>
    <property type="match status" value="1"/>
</dbReference>
<dbReference type="AlphaFoldDB" id="A0AA35XY34"/>
<comment type="similarity">
    <text evidence="2">Belongs to the REXO1/REXO3 family.</text>
</comment>
<dbReference type="GO" id="GO:0003676">
    <property type="term" value="F:nucleic acid binding"/>
    <property type="evidence" value="ECO:0007669"/>
    <property type="project" value="InterPro"/>
</dbReference>
<gene>
    <name evidence="8" type="ORF">LSALG_LOCUS201</name>
</gene>
<dbReference type="Gene3D" id="3.30.420.10">
    <property type="entry name" value="Ribonuclease H-like superfamily/Ribonuclease H"/>
    <property type="match status" value="1"/>
</dbReference>
<dbReference type="GO" id="GO:0005634">
    <property type="term" value="C:nucleus"/>
    <property type="evidence" value="ECO:0007669"/>
    <property type="project" value="UniProtKB-SubCell"/>
</dbReference>
<dbReference type="SUPFAM" id="SSF53098">
    <property type="entry name" value="Ribonuclease H-like"/>
    <property type="match status" value="1"/>
</dbReference>
<evidence type="ECO:0000256" key="1">
    <source>
        <dbReference type="ARBA" id="ARBA00004123"/>
    </source>
</evidence>
<feature type="domain" description="Exonuclease" evidence="7">
    <location>
        <begin position="210"/>
        <end position="369"/>
    </location>
</feature>
<protein>
    <recommendedName>
        <fullName evidence="7">Exonuclease domain-containing protein</fullName>
    </recommendedName>
</protein>
<evidence type="ECO:0000256" key="2">
    <source>
        <dbReference type="ARBA" id="ARBA00006357"/>
    </source>
</evidence>
<dbReference type="SMART" id="SM00479">
    <property type="entry name" value="EXOIII"/>
    <property type="match status" value="1"/>
</dbReference>
<evidence type="ECO:0000259" key="7">
    <source>
        <dbReference type="SMART" id="SM00479"/>
    </source>
</evidence>
<keyword evidence="6" id="KW-0539">Nucleus</keyword>
<name>A0AA35XY34_LACSI</name>
<reference evidence="8" key="1">
    <citation type="submission" date="2023-04" db="EMBL/GenBank/DDBJ databases">
        <authorList>
            <person name="Vijverberg K."/>
            <person name="Xiong W."/>
            <person name="Schranz E."/>
        </authorList>
    </citation>
    <scope>NUCLEOTIDE SEQUENCE</scope>
</reference>
<keyword evidence="3" id="KW-0540">Nuclease</keyword>
<dbReference type="InterPro" id="IPR034922">
    <property type="entry name" value="REX1-like_exo"/>
</dbReference>
<dbReference type="GO" id="GO:0004527">
    <property type="term" value="F:exonuclease activity"/>
    <property type="evidence" value="ECO:0007669"/>
    <property type="project" value="UniProtKB-KW"/>
</dbReference>
<dbReference type="InterPro" id="IPR036397">
    <property type="entry name" value="RNaseH_sf"/>
</dbReference>
<evidence type="ECO:0000256" key="4">
    <source>
        <dbReference type="ARBA" id="ARBA00022801"/>
    </source>
</evidence>
<keyword evidence="4" id="KW-0378">Hydrolase</keyword>
<evidence type="ECO:0000256" key="3">
    <source>
        <dbReference type="ARBA" id="ARBA00022722"/>
    </source>
</evidence>
<accession>A0AA35XY34</accession>
<keyword evidence="5" id="KW-0269">Exonuclease</keyword>
<dbReference type="InterPro" id="IPR012337">
    <property type="entry name" value="RNaseH-like_sf"/>
</dbReference>
<evidence type="ECO:0000313" key="9">
    <source>
        <dbReference type="Proteomes" id="UP001177003"/>
    </source>
</evidence>
<proteinExistence type="inferred from homology"/>
<dbReference type="InterPro" id="IPR013520">
    <property type="entry name" value="Ribonucl_H"/>
</dbReference>
<comment type="subcellular location">
    <subcellularLocation>
        <location evidence="1">Nucleus</location>
    </subcellularLocation>
</comment>
<dbReference type="InterPro" id="IPR047021">
    <property type="entry name" value="REXO1/3/4-like"/>
</dbReference>
<evidence type="ECO:0000256" key="6">
    <source>
        <dbReference type="ARBA" id="ARBA00023242"/>
    </source>
</evidence>
<evidence type="ECO:0000313" key="8">
    <source>
        <dbReference type="EMBL" id="CAI9259304.1"/>
    </source>
</evidence>
<dbReference type="EMBL" id="OX465086">
    <property type="protein sequence ID" value="CAI9259304.1"/>
    <property type="molecule type" value="Genomic_DNA"/>
</dbReference>
<dbReference type="PANTHER" id="PTHR12801">
    <property type="entry name" value="RNA EXONUCLEASE REXO1 / RECO3 FAMILY MEMBER-RELATED"/>
    <property type="match status" value="1"/>
</dbReference>
<sequence>MGSPINNSKGDEVCTTSDTNNAFFDVYGPQAKAGVEFKTPEANSTLNLEDVQGLITWVLAEGFMPSWVFIKNKPLIPKVVMLYVPGLDAAIYLSQSKILHSLKECCGIPRAVLAPSCVSDGMQTIDALLTCKVKRKREADTFTKKSRPISEQGTWPIRDDLAFSELMKNIPFPISYYTLTTKELEDNGYIHDQSDFLSTLPATSGKPTHEIVGVDCEMCITNEGFELTRVTLIDFKGQVLLDKLVKPTNTITDYNTRYSGITSEMLNGVTTTLKDIQEEFLQIVNRETILVGHSLENDLLALKICHNLVIDTAVLYKHSRGGTYKIALRVLTRKFLEREIQGSGNGHDSIEDAKAAMDLAFLKIKNGPDFGRPPSFTRKKFLTVLGDSGKASSFIDNISIVKRYASESSHSIPVTCDDEALSKAIKEVKNEKVHFVWAQFTELSGYYKKQADDDVALNTKVAEMIALLTCSNNKSKARKSIKYTVTPDLKQVLNQLNSRIKNIYSNLPNNAMLIVCSGHGDSAIVRRLRKMLAEKADINMPREHLVKVLEELQAQAEVGWREWPSLGTHLQLAKIAKAIPFKLTKVVAKSGSPVM</sequence>
<dbReference type="PANTHER" id="PTHR12801:SF157">
    <property type="entry name" value="SMALL RNA DEGRADING NUCLEASE 5"/>
    <property type="match status" value="1"/>
</dbReference>
<dbReference type="CDD" id="cd06145">
    <property type="entry name" value="REX1_like"/>
    <property type="match status" value="1"/>
</dbReference>
<organism evidence="8 9">
    <name type="scientific">Lactuca saligna</name>
    <name type="common">Willowleaf lettuce</name>
    <dbReference type="NCBI Taxonomy" id="75948"/>
    <lineage>
        <taxon>Eukaryota</taxon>
        <taxon>Viridiplantae</taxon>
        <taxon>Streptophyta</taxon>
        <taxon>Embryophyta</taxon>
        <taxon>Tracheophyta</taxon>
        <taxon>Spermatophyta</taxon>
        <taxon>Magnoliopsida</taxon>
        <taxon>eudicotyledons</taxon>
        <taxon>Gunneridae</taxon>
        <taxon>Pentapetalae</taxon>
        <taxon>asterids</taxon>
        <taxon>campanulids</taxon>
        <taxon>Asterales</taxon>
        <taxon>Asteraceae</taxon>
        <taxon>Cichorioideae</taxon>
        <taxon>Cichorieae</taxon>
        <taxon>Lactucinae</taxon>
        <taxon>Lactuca</taxon>
    </lineage>
</organism>